<dbReference type="STRING" id="1314773.A0A3N2Q000"/>
<dbReference type="RefSeq" id="XP_028467868.1">
    <property type="nucleotide sequence ID" value="XM_028607906.1"/>
</dbReference>
<evidence type="ECO:0000256" key="6">
    <source>
        <dbReference type="ARBA" id="ARBA00022816"/>
    </source>
</evidence>
<dbReference type="PANTHER" id="PTHR10662:SF22">
    <property type="entry name" value="NUCLEAR RNA EXPORT FACTOR 1"/>
    <property type="match status" value="1"/>
</dbReference>
<dbReference type="Gene3D" id="3.10.450.50">
    <property type="match status" value="1"/>
</dbReference>
<dbReference type="GO" id="GO:0005634">
    <property type="term" value="C:nucleus"/>
    <property type="evidence" value="ECO:0007669"/>
    <property type="project" value="UniProtKB-SubCell"/>
</dbReference>
<dbReference type="SUPFAM" id="SSF52058">
    <property type="entry name" value="L domain-like"/>
    <property type="match status" value="1"/>
</dbReference>
<keyword evidence="4" id="KW-0433">Leucine-rich repeat</keyword>
<dbReference type="Proteomes" id="UP000272025">
    <property type="component" value="Unassembled WGS sequence"/>
</dbReference>
<dbReference type="InterPro" id="IPR002075">
    <property type="entry name" value="NTF2_dom"/>
</dbReference>
<dbReference type="InterPro" id="IPR032710">
    <property type="entry name" value="NTF2-like_dom_sf"/>
</dbReference>
<dbReference type="Gene3D" id="1.10.8.10">
    <property type="entry name" value="DNA helicase RuvA subunit, C-terminal domain"/>
    <property type="match status" value="1"/>
</dbReference>
<dbReference type="OrthoDB" id="25872at2759"/>
<organism evidence="11 12">
    <name type="scientific">Sodiomyces alkalinus (strain CBS 110278 / VKM F-3762 / F11)</name>
    <name type="common">Alkaliphilic filamentous fungus</name>
    <dbReference type="NCBI Taxonomy" id="1314773"/>
    <lineage>
        <taxon>Eukaryota</taxon>
        <taxon>Fungi</taxon>
        <taxon>Dikarya</taxon>
        <taxon>Ascomycota</taxon>
        <taxon>Pezizomycotina</taxon>
        <taxon>Sordariomycetes</taxon>
        <taxon>Hypocreomycetidae</taxon>
        <taxon>Glomerellales</taxon>
        <taxon>Plectosphaerellaceae</taxon>
        <taxon>Sodiomyces</taxon>
    </lineage>
</organism>
<evidence type="ECO:0000256" key="7">
    <source>
        <dbReference type="ARBA" id="ARBA00023242"/>
    </source>
</evidence>
<evidence type="ECO:0000256" key="5">
    <source>
        <dbReference type="ARBA" id="ARBA00022737"/>
    </source>
</evidence>
<dbReference type="InterPro" id="IPR018222">
    <property type="entry name" value="Nuclear_transport_factor_2_euk"/>
</dbReference>
<name>A0A3N2Q000_SODAK</name>
<dbReference type="CDD" id="cd14342">
    <property type="entry name" value="UBA_TAP-C"/>
    <property type="match status" value="1"/>
</dbReference>
<reference evidence="11 12" key="1">
    <citation type="journal article" date="2018" name="Mol. Ecol.">
        <title>The obligate alkalophilic soda-lake fungus Sodiomyces alkalinus has shifted to a protein diet.</title>
        <authorList>
            <person name="Grum-Grzhimaylo A.A."/>
            <person name="Falkoski D.L."/>
            <person name="van den Heuvel J."/>
            <person name="Valero-Jimenez C.A."/>
            <person name="Min B."/>
            <person name="Choi I.G."/>
            <person name="Lipzen A."/>
            <person name="Daum C.G."/>
            <person name="Aanen D.K."/>
            <person name="Tsang A."/>
            <person name="Henrissat B."/>
            <person name="Bilanenko E.N."/>
            <person name="de Vries R.P."/>
            <person name="van Kan J.A.L."/>
            <person name="Grigoriev I.V."/>
            <person name="Debets A.J.M."/>
        </authorList>
    </citation>
    <scope>NUCLEOTIDE SEQUENCE [LARGE SCALE GENOMIC DNA]</scope>
    <source>
        <strain evidence="11 12">F11</strain>
    </source>
</reference>
<dbReference type="AlphaFoldDB" id="A0A3N2Q000"/>
<feature type="compositionally biased region" description="Polar residues" evidence="8">
    <location>
        <begin position="71"/>
        <end position="82"/>
    </location>
</feature>
<feature type="region of interest" description="Disordered" evidence="8">
    <location>
        <begin position="1"/>
        <end position="82"/>
    </location>
</feature>
<feature type="domain" description="TAP-C" evidence="10">
    <location>
        <begin position="612"/>
        <end position="665"/>
    </location>
</feature>
<dbReference type="Pfam" id="PF24048">
    <property type="entry name" value="LRR_NXF1-5"/>
    <property type="match status" value="1"/>
</dbReference>
<keyword evidence="7" id="KW-0539">Nucleus</keyword>
<dbReference type="PANTHER" id="PTHR10662">
    <property type="entry name" value="NUCLEAR RNA EXPORT FACTOR"/>
    <property type="match status" value="1"/>
</dbReference>
<evidence type="ECO:0000259" key="9">
    <source>
        <dbReference type="PROSITE" id="PS50177"/>
    </source>
</evidence>
<gene>
    <name evidence="11" type="ORF">SODALDRAFT_273496</name>
</gene>
<evidence type="ECO:0000256" key="2">
    <source>
        <dbReference type="ARBA" id="ARBA00009285"/>
    </source>
</evidence>
<dbReference type="Pfam" id="PF03943">
    <property type="entry name" value="TAP_C"/>
    <property type="match status" value="1"/>
</dbReference>
<dbReference type="InterPro" id="IPR009060">
    <property type="entry name" value="UBA-like_sf"/>
</dbReference>
<keyword evidence="6" id="KW-0509">mRNA transport</keyword>
<dbReference type="EMBL" id="ML119053">
    <property type="protein sequence ID" value="ROT40062.1"/>
    <property type="molecule type" value="Genomic_DNA"/>
</dbReference>
<dbReference type="GeneID" id="39576384"/>
<dbReference type="Pfam" id="PF22602">
    <property type="entry name" value="NXF_NTF2"/>
    <property type="match status" value="1"/>
</dbReference>
<keyword evidence="3" id="KW-0813">Transport</keyword>
<protein>
    <submittedName>
        <fullName evidence="11">mRNA export factor mex67</fullName>
    </submittedName>
</protein>
<dbReference type="InterPro" id="IPR057125">
    <property type="entry name" value="NXF1/2/3/5-like_LRR"/>
</dbReference>
<dbReference type="PROSITE" id="PS51281">
    <property type="entry name" value="TAP_C"/>
    <property type="match status" value="1"/>
</dbReference>
<evidence type="ECO:0000256" key="3">
    <source>
        <dbReference type="ARBA" id="ARBA00022448"/>
    </source>
</evidence>
<dbReference type="SUPFAM" id="SSF54427">
    <property type="entry name" value="NTF2-like"/>
    <property type="match status" value="1"/>
</dbReference>
<keyword evidence="12" id="KW-1185">Reference proteome</keyword>
<dbReference type="SUPFAM" id="SSF46934">
    <property type="entry name" value="UBA-like"/>
    <property type="match status" value="1"/>
</dbReference>
<dbReference type="InterPro" id="IPR032675">
    <property type="entry name" value="LRR_dom_sf"/>
</dbReference>
<dbReference type="SMART" id="SM00804">
    <property type="entry name" value="TAP_C"/>
    <property type="match status" value="1"/>
</dbReference>
<accession>A0A3N2Q000</accession>
<evidence type="ECO:0000256" key="4">
    <source>
        <dbReference type="ARBA" id="ARBA00022614"/>
    </source>
</evidence>
<evidence type="ECO:0000256" key="1">
    <source>
        <dbReference type="ARBA" id="ARBA00004123"/>
    </source>
</evidence>
<evidence type="ECO:0000313" key="11">
    <source>
        <dbReference type="EMBL" id="ROT40062.1"/>
    </source>
</evidence>
<dbReference type="Gene3D" id="3.80.10.10">
    <property type="entry name" value="Ribonuclease Inhibitor"/>
    <property type="match status" value="1"/>
</dbReference>
<dbReference type="InterPro" id="IPR030217">
    <property type="entry name" value="NXF_fam"/>
</dbReference>
<dbReference type="GO" id="GO:0003723">
    <property type="term" value="F:RNA binding"/>
    <property type="evidence" value="ECO:0007669"/>
    <property type="project" value="TreeGrafter"/>
</dbReference>
<dbReference type="InterPro" id="IPR005637">
    <property type="entry name" value="TAP_C_dom"/>
</dbReference>
<dbReference type="PROSITE" id="PS50177">
    <property type="entry name" value="NTF2_DOMAIN"/>
    <property type="match status" value="1"/>
</dbReference>
<evidence type="ECO:0000256" key="8">
    <source>
        <dbReference type="SAM" id="MobiDB-lite"/>
    </source>
</evidence>
<sequence length="665" mass="72290">MAPPTRGRGGQSRGSTTSAPRKSTRGGIQKTRSRPIRVDRDGDLDMDAGSGARRSNRPPPTDPGTGRPQRQGATTRSTTKIQQVISRHLSGEGTDMVSKRKPQGGPLVWLEVKGLKESKAASNPDGGLRDLLAFLERKATGVASRIRPVVVKKVCLAIGDAQGSHIGVPNGPSSLNRQGAVVQIASSKEDAEEIIKLNNFSFAGAKLEISDSDGSLAQANAASAQAQDVKSKLTDVLSQRYMTDTKLLKLDALSQDQALVAMGILESKDRVEKMFRVMMKICDELFKTAKDKIDNIQSISLANNGIENATQVEELADTFPDLVHLEFSGNQISTVAQLAAWKGKFRKLETLHLNGNPIPVADLKTRAALVEYFPKLRDLNGEQLTPEHIEQLRAATRPAPIPQHGPDFRDANGIGETFLVDFFAAFDADRHGLLAKYYDEESQFSLAVDTNSIRNKDAPPPLSWSTYIPKSRNLTRITTPGARAARLLTGRESIFKIWSELPATQHPNIKEDISKYIMDCHLLSGLADPSGSTGIGHDGMIISVHGQFEEYDAASSQRGLRSFSRSFVLGPGRPGNNPIRVVSDMLLLRAYNPLPNIFAAGTAQPEPSDDQALRQAKIAELSKQTNMIPAYSEMCLSEVGWDFDQAVAKFHETKAVLPANAFASV</sequence>
<comment type="similarity">
    <text evidence="2">Belongs to the NXF family.</text>
</comment>
<evidence type="ECO:0000313" key="12">
    <source>
        <dbReference type="Proteomes" id="UP000272025"/>
    </source>
</evidence>
<evidence type="ECO:0000259" key="10">
    <source>
        <dbReference type="PROSITE" id="PS51281"/>
    </source>
</evidence>
<comment type="subcellular location">
    <subcellularLocation>
        <location evidence="1">Nucleus</location>
    </subcellularLocation>
</comment>
<proteinExistence type="inferred from homology"/>
<feature type="domain" description="NTF2" evidence="9">
    <location>
        <begin position="414"/>
        <end position="588"/>
    </location>
</feature>
<dbReference type="GO" id="GO:0016973">
    <property type="term" value="P:poly(A)+ mRNA export from nucleus"/>
    <property type="evidence" value="ECO:0007669"/>
    <property type="project" value="TreeGrafter"/>
</dbReference>
<dbReference type="FunFam" id="3.10.450.50:FF:000013">
    <property type="entry name" value="mRNA export factor mex67"/>
    <property type="match status" value="1"/>
</dbReference>
<keyword evidence="5" id="KW-0677">Repeat</keyword>